<evidence type="ECO:0000256" key="5">
    <source>
        <dbReference type="ARBA" id="ARBA00023125"/>
    </source>
</evidence>
<evidence type="ECO:0000256" key="2">
    <source>
        <dbReference type="ARBA" id="ARBA00006569"/>
    </source>
</evidence>
<evidence type="ECO:0000256" key="1">
    <source>
        <dbReference type="ARBA" id="ARBA00004123"/>
    </source>
</evidence>
<comment type="similarity">
    <text evidence="2">Belongs to the TCF/LEF family.</text>
</comment>
<dbReference type="SMART" id="SM00398">
    <property type="entry name" value="HMG"/>
    <property type="match status" value="1"/>
</dbReference>
<feature type="DNA-binding region" description="HMG box" evidence="9">
    <location>
        <begin position="145"/>
        <end position="213"/>
    </location>
</feature>
<dbReference type="AlphaFoldDB" id="A0A6G0HLZ5"/>
<dbReference type="InterPro" id="IPR024940">
    <property type="entry name" value="TCF/LEF"/>
</dbReference>
<accession>A0A6G0HLZ5</accession>
<keyword evidence="6" id="KW-0010">Activator</keyword>
<dbReference type="PROSITE" id="PS50118">
    <property type="entry name" value="HMG_BOX_2"/>
    <property type="match status" value="1"/>
</dbReference>
<dbReference type="FunFam" id="1.10.30.10:FF:000001">
    <property type="entry name" value="transcription factor 7 isoform X2"/>
    <property type="match status" value="1"/>
</dbReference>
<dbReference type="EMBL" id="REGW02000022">
    <property type="protein sequence ID" value="KAE8280052.1"/>
    <property type="molecule type" value="Genomic_DNA"/>
</dbReference>
<feature type="region of interest" description="Disordered" evidence="10">
    <location>
        <begin position="78"/>
        <end position="144"/>
    </location>
</feature>
<feature type="region of interest" description="Disordered" evidence="10">
    <location>
        <begin position="201"/>
        <end position="240"/>
    </location>
</feature>
<evidence type="ECO:0000256" key="7">
    <source>
        <dbReference type="ARBA" id="ARBA00023163"/>
    </source>
</evidence>
<dbReference type="InterPro" id="IPR009071">
    <property type="entry name" value="HMG_box_dom"/>
</dbReference>
<dbReference type="GO" id="GO:0000785">
    <property type="term" value="C:chromatin"/>
    <property type="evidence" value="ECO:0007669"/>
    <property type="project" value="TreeGrafter"/>
</dbReference>
<keyword evidence="8 9" id="KW-0539">Nucleus</keyword>
<name>A0A6G0HLZ5_LARCR</name>
<evidence type="ECO:0000313" key="12">
    <source>
        <dbReference type="EMBL" id="KAE8280052.1"/>
    </source>
</evidence>
<evidence type="ECO:0000256" key="10">
    <source>
        <dbReference type="SAM" id="MobiDB-lite"/>
    </source>
</evidence>
<evidence type="ECO:0000256" key="9">
    <source>
        <dbReference type="PROSITE-ProRule" id="PRU00267"/>
    </source>
</evidence>
<evidence type="ECO:0000256" key="3">
    <source>
        <dbReference type="ARBA" id="ARBA00022687"/>
    </source>
</evidence>
<dbReference type="InterPro" id="IPR036910">
    <property type="entry name" value="HMG_box_dom_sf"/>
</dbReference>
<dbReference type="Proteomes" id="UP000424527">
    <property type="component" value="Unassembled WGS sequence"/>
</dbReference>
<dbReference type="GO" id="GO:1990907">
    <property type="term" value="C:beta-catenin-TCF complex"/>
    <property type="evidence" value="ECO:0007669"/>
    <property type="project" value="TreeGrafter"/>
</dbReference>
<dbReference type="Gene3D" id="1.10.30.10">
    <property type="entry name" value="High mobility group box domain"/>
    <property type="match status" value="1"/>
</dbReference>
<feature type="compositionally biased region" description="Polar residues" evidence="10">
    <location>
        <begin position="78"/>
        <end position="87"/>
    </location>
</feature>
<gene>
    <name evidence="12" type="ORF">D5F01_LYC22189</name>
</gene>
<feature type="domain" description="HMG box" evidence="11">
    <location>
        <begin position="145"/>
        <end position="213"/>
    </location>
</feature>
<dbReference type="GO" id="GO:0000978">
    <property type="term" value="F:RNA polymerase II cis-regulatory region sequence-specific DNA binding"/>
    <property type="evidence" value="ECO:0007669"/>
    <property type="project" value="TreeGrafter"/>
</dbReference>
<keyword evidence="13" id="KW-1185">Reference proteome</keyword>
<evidence type="ECO:0000259" key="11">
    <source>
        <dbReference type="PROSITE" id="PS50118"/>
    </source>
</evidence>
<sequence length="318" mass="35960">MEDQIMLEREIRQEFERIIAEMEWGEVLSTLNDMLGDMLTPAQLAELQHNTTQPAESQVGGYDKHATVQPVPLYSEAGASSQEQYNNPPVVRLPKGLGHNLRCDGKLNDQLPPEALAPPGYAPPAPPTSTSKKREVKQEDDQQYIKKPPNAFMLFLKEQRPNFEAEVRIRGIAAVNATLGQRWKSLTVEEKDKYYKQAQKEKDLHAQQHPEWTHKNNYGKKKKKKVGCQRNASTAEASEFRPEDKRLIMAPHTLAGAMNIPHLQTGVKEPGRSTVVLQLPPPWIPVAAPLHLLYHPQMYKFPSSSWQNVFPATPNNVQ</sequence>
<keyword evidence="5 9" id="KW-0238">DNA-binding</keyword>
<evidence type="ECO:0000256" key="6">
    <source>
        <dbReference type="ARBA" id="ARBA00023159"/>
    </source>
</evidence>
<feature type="compositionally biased region" description="Basic and acidic residues" evidence="10">
    <location>
        <begin position="201"/>
        <end position="214"/>
    </location>
</feature>
<dbReference type="PANTHER" id="PTHR10373">
    <property type="entry name" value="TRANSCRIPTION FACTOR 7 FAMILY MEMBER"/>
    <property type="match status" value="1"/>
</dbReference>
<evidence type="ECO:0000256" key="4">
    <source>
        <dbReference type="ARBA" id="ARBA00023015"/>
    </source>
</evidence>
<dbReference type="GO" id="GO:0000981">
    <property type="term" value="F:DNA-binding transcription factor activity, RNA polymerase II-specific"/>
    <property type="evidence" value="ECO:0007669"/>
    <property type="project" value="TreeGrafter"/>
</dbReference>
<reference evidence="12 13" key="1">
    <citation type="submission" date="2019-07" db="EMBL/GenBank/DDBJ databases">
        <title>Chromosome genome assembly for large yellow croaker.</title>
        <authorList>
            <person name="Xiao S."/>
        </authorList>
    </citation>
    <scope>NUCLEOTIDE SEQUENCE [LARGE SCALE GENOMIC DNA]</scope>
    <source>
        <strain evidence="12">JMULYC20181020</strain>
        <tissue evidence="12">Muscle</tissue>
    </source>
</reference>
<comment type="caution">
    <text evidence="12">The sequence shown here is derived from an EMBL/GenBank/DDBJ whole genome shotgun (WGS) entry which is preliminary data.</text>
</comment>
<dbReference type="Pfam" id="PF00505">
    <property type="entry name" value="HMG_box"/>
    <property type="match status" value="1"/>
</dbReference>
<protein>
    <recommendedName>
        <fullName evidence="11">HMG box domain-containing protein</fullName>
    </recommendedName>
</protein>
<evidence type="ECO:0000313" key="13">
    <source>
        <dbReference type="Proteomes" id="UP000424527"/>
    </source>
</evidence>
<keyword evidence="7" id="KW-0804">Transcription</keyword>
<dbReference type="PANTHER" id="PTHR10373:SF38">
    <property type="entry name" value="PROTEIN PANGOLIN, ISOFORM J"/>
    <property type="match status" value="1"/>
</dbReference>
<feature type="compositionally biased region" description="Basic and acidic residues" evidence="10">
    <location>
        <begin position="132"/>
        <end position="144"/>
    </location>
</feature>
<organism evidence="12 13">
    <name type="scientific">Larimichthys crocea</name>
    <name type="common">Large yellow croaker</name>
    <name type="synonym">Pseudosciaena crocea</name>
    <dbReference type="NCBI Taxonomy" id="215358"/>
    <lineage>
        <taxon>Eukaryota</taxon>
        <taxon>Metazoa</taxon>
        <taxon>Chordata</taxon>
        <taxon>Craniata</taxon>
        <taxon>Vertebrata</taxon>
        <taxon>Euteleostomi</taxon>
        <taxon>Actinopterygii</taxon>
        <taxon>Neopterygii</taxon>
        <taxon>Teleostei</taxon>
        <taxon>Neoteleostei</taxon>
        <taxon>Acanthomorphata</taxon>
        <taxon>Eupercaria</taxon>
        <taxon>Sciaenidae</taxon>
        <taxon>Larimichthys</taxon>
    </lineage>
</organism>
<dbReference type="GO" id="GO:0060070">
    <property type="term" value="P:canonical Wnt signaling pathway"/>
    <property type="evidence" value="ECO:0007669"/>
    <property type="project" value="TreeGrafter"/>
</dbReference>
<keyword evidence="3" id="KW-0879">Wnt signaling pathway</keyword>
<evidence type="ECO:0000256" key="8">
    <source>
        <dbReference type="ARBA" id="ARBA00023242"/>
    </source>
</evidence>
<keyword evidence="4" id="KW-0805">Transcription regulation</keyword>
<comment type="subcellular location">
    <subcellularLocation>
        <location evidence="1">Nucleus</location>
    </subcellularLocation>
</comment>
<dbReference type="SUPFAM" id="SSF47095">
    <property type="entry name" value="HMG-box"/>
    <property type="match status" value="1"/>
</dbReference>
<feature type="compositionally biased region" description="Basic residues" evidence="10">
    <location>
        <begin position="217"/>
        <end position="227"/>
    </location>
</feature>
<proteinExistence type="inferred from homology"/>